<feature type="domain" description="CBS" evidence="3">
    <location>
        <begin position="7"/>
        <end position="69"/>
    </location>
</feature>
<dbReference type="CDD" id="cd17775">
    <property type="entry name" value="CBS_pair_bact_arch"/>
    <property type="match status" value="1"/>
</dbReference>
<sequence length="149" mass="16294">MRIANICTHDVVHVDADLSVRDAAQLMRKQHVGTLVVVDQPNGERIPIGIVTDRDIVVSVIAADADADTLSVGDIMTRQLATCTESEELFDAVQTMRTRGVRRLPVLDRNGGLAGLLSADDIFVALSMHLNDLSHALAREQIHEMETRS</sequence>
<dbReference type="EMBL" id="JAAZQD010000003">
    <property type="protein sequence ID" value="NKZ39095.1"/>
    <property type="molecule type" value="Genomic_DNA"/>
</dbReference>
<dbReference type="PANTHER" id="PTHR43080:SF2">
    <property type="entry name" value="CBS DOMAIN-CONTAINING PROTEIN"/>
    <property type="match status" value="1"/>
</dbReference>
<dbReference type="Proteomes" id="UP000541636">
    <property type="component" value="Unassembled WGS sequence"/>
</dbReference>
<evidence type="ECO:0000256" key="1">
    <source>
        <dbReference type="ARBA" id="ARBA00023122"/>
    </source>
</evidence>
<name>A0A846ZLA9_9GAMM</name>
<dbReference type="Pfam" id="PF00571">
    <property type="entry name" value="CBS"/>
    <property type="match status" value="2"/>
</dbReference>
<evidence type="ECO:0000259" key="3">
    <source>
        <dbReference type="PROSITE" id="PS51371"/>
    </source>
</evidence>
<protein>
    <submittedName>
        <fullName evidence="4">CBS domain-containing protein</fullName>
    </submittedName>
</protein>
<dbReference type="PANTHER" id="PTHR43080">
    <property type="entry name" value="CBS DOMAIN-CONTAINING PROTEIN CBSX3, MITOCHONDRIAL"/>
    <property type="match status" value="1"/>
</dbReference>
<evidence type="ECO:0000313" key="5">
    <source>
        <dbReference type="Proteomes" id="UP000541636"/>
    </source>
</evidence>
<dbReference type="AlphaFoldDB" id="A0A846ZLA9"/>
<dbReference type="SUPFAM" id="SSF54631">
    <property type="entry name" value="CBS-domain pair"/>
    <property type="match status" value="1"/>
</dbReference>
<dbReference type="PROSITE" id="PS51371">
    <property type="entry name" value="CBS"/>
    <property type="match status" value="2"/>
</dbReference>
<dbReference type="InterPro" id="IPR051257">
    <property type="entry name" value="Diverse_CBS-Domain"/>
</dbReference>
<proteinExistence type="predicted"/>
<dbReference type="InterPro" id="IPR046342">
    <property type="entry name" value="CBS_dom_sf"/>
</dbReference>
<evidence type="ECO:0000256" key="2">
    <source>
        <dbReference type="PROSITE-ProRule" id="PRU00703"/>
    </source>
</evidence>
<dbReference type="SMART" id="SM00116">
    <property type="entry name" value="CBS"/>
    <property type="match status" value="2"/>
</dbReference>
<dbReference type="RefSeq" id="WP_113064734.1">
    <property type="nucleotide sequence ID" value="NZ_JAAZQD010000003.1"/>
</dbReference>
<evidence type="ECO:0000313" key="4">
    <source>
        <dbReference type="EMBL" id="NKZ39095.1"/>
    </source>
</evidence>
<gene>
    <name evidence="4" type="ORF">HF690_09045</name>
</gene>
<feature type="domain" description="CBS" evidence="3">
    <location>
        <begin position="76"/>
        <end position="133"/>
    </location>
</feature>
<keyword evidence="5" id="KW-1185">Reference proteome</keyword>
<keyword evidence="1 2" id="KW-0129">CBS domain</keyword>
<accession>A0A846ZLA9</accession>
<dbReference type="InterPro" id="IPR000644">
    <property type="entry name" value="CBS_dom"/>
</dbReference>
<dbReference type="Gene3D" id="3.10.580.10">
    <property type="entry name" value="CBS-domain"/>
    <property type="match status" value="1"/>
</dbReference>
<reference evidence="4 5" key="1">
    <citation type="journal article" date="2017" name="Int. J. Syst. Evol. Microbiol.">
        <title>Oleiagrimonas citrea sp. nov., a marine bacterium isolated from tidal flat sediment and emended description of the genus Oleiagrimonas Fang et al. 2015 and Oleiagrimonas soli.</title>
        <authorList>
            <person name="Yang S.H."/>
            <person name="Seo H.S."/>
            <person name="Seong C.N."/>
            <person name="Kwon K.K."/>
        </authorList>
    </citation>
    <scope>NUCLEOTIDE SEQUENCE [LARGE SCALE GENOMIC DNA]</scope>
    <source>
        <strain evidence="4 5">MEBiC09124</strain>
    </source>
</reference>
<organism evidence="4 5">
    <name type="scientific">Oleiagrimonas citrea</name>
    <dbReference type="NCBI Taxonomy" id="1665687"/>
    <lineage>
        <taxon>Bacteria</taxon>
        <taxon>Pseudomonadati</taxon>
        <taxon>Pseudomonadota</taxon>
        <taxon>Gammaproteobacteria</taxon>
        <taxon>Lysobacterales</taxon>
        <taxon>Rhodanobacteraceae</taxon>
        <taxon>Oleiagrimonas</taxon>
    </lineage>
</organism>
<comment type="caution">
    <text evidence="4">The sequence shown here is derived from an EMBL/GenBank/DDBJ whole genome shotgun (WGS) entry which is preliminary data.</text>
</comment>